<reference evidence="4 5" key="1">
    <citation type="submission" date="2018-08" db="EMBL/GenBank/DDBJ databases">
        <title>Complete genome of the Arcobacter suis type strain LMG 26152.</title>
        <authorList>
            <person name="Miller W.G."/>
            <person name="Yee E."/>
            <person name="Bono J.L."/>
        </authorList>
    </citation>
    <scope>NUCLEOTIDE SEQUENCE [LARGE SCALE GENOMIC DNA]</scope>
    <source>
        <strain evidence="4 5">CECT 7833</strain>
    </source>
</reference>
<comment type="subcellular location">
    <subcellularLocation>
        <location evidence="1">Virion</location>
    </subcellularLocation>
</comment>
<dbReference type="AlphaFoldDB" id="A0AAD0SQ11"/>
<evidence type="ECO:0000259" key="3">
    <source>
        <dbReference type="Pfam" id="PF05065"/>
    </source>
</evidence>
<dbReference type="KEGG" id="asui:ASUIS_0845"/>
<name>A0AAD0SQ11_9BACT</name>
<evidence type="ECO:0000313" key="5">
    <source>
        <dbReference type="Proteomes" id="UP000263040"/>
    </source>
</evidence>
<organism evidence="4 5">
    <name type="scientific">Arcobacter suis CECT 7833</name>
    <dbReference type="NCBI Taxonomy" id="663365"/>
    <lineage>
        <taxon>Bacteria</taxon>
        <taxon>Pseudomonadati</taxon>
        <taxon>Campylobacterota</taxon>
        <taxon>Epsilonproteobacteria</taxon>
        <taxon>Campylobacterales</taxon>
        <taxon>Arcobacteraceae</taxon>
        <taxon>Arcobacter</taxon>
    </lineage>
</organism>
<accession>A0AAD0SQ11</accession>
<dbReference type="Gene3D" id="3.30.2320.10">
    <property type="entry name" value="hypothetical protein PF0899 domain"/>
    <property type="match status" value="1"/>
</dbReference>
<dbReference type="RefSeq" id="WP_118885892.1">
    <property type="nucleotide sequence ID" value="NZ_CP032100.1"/>
</dbReference>
<proteinExistence type="predicted"/>
<evidence type="ECO:0000256" key="2">
    <source>
        <dbReference type="SAM" id="Coils"/>
    </source>
</evidence>
<dbReference type="InterPro" id="IPR054612">
    <property type="entry name" value="Phage_capsid-like_C"/>
</dbReference>
<dbReference type="Gene3D" id="3.30.2400.10">
    <property type="entry name" value="Major capsid protein gp5"/>
    <property type="match status" value="1"/>
</dbReference>
<evidence type="ECO:0000256" key="1">
    <source>
        <dbReference type="ARBA" id="ARBA00004328"/>
    </source>
</evidence>
<dbReference type="SUPFAM" id="SSF56563">
    <property type="entry name" value="Major capsid protein gp5"/>
    <property type="match status" value="1"/>
</dbReference>
<protein>
    <submittedName>
        <fullName evidence="4">Phage major capsid protein</fullName>
    </submittedName>
</protein>
<feature type="coiled-coil region" evidence="2">
    <location>
        <begin position="25"/>
        <end position="52"/>
    </location>
</feature>
<evidence type="ECO:0000313" key="4">
    <source>
        <dbReference type="EMBL" id="AXX89336.1"/>
    </source>
</evidence>
<dbReference type="Proteomes" id="UP000263040">
    <property type="component" value="Chromosome"/>
</dbReference>
<dbReference type="NCBIfam" id="TIGR01554">
    <property type="entry name" value="major_cap_HK97"/>
    <property type="match status" value="1"/>
</dbReference>
<keyword evidence="2" id="KW-0175">Coiled coil</keyword>
<dbReference type="EMBL" id="CP032100">
    <property type="protein sequence ID" value="AXX89336.1"/>
    <property type="molecule type" value="Genomic_DNA"/>
</dbReference>
<feature type="domain" description="Phage capsid-like C-terminal" evidence="3">
    <location>
        <begin position="104"/>
        <end position="371"/>
    </location>
</feature>
<keyword evidence="5" id="KW-1185">Reference proteome</keyword>
<dbReference type="InterPro" id="IPR024455">
    <property type="entry name" value="Phage_capsid"/>
</dbReference>
<gene>
    <name evidence="4" type="ORF">ASUIS_0845</name>
</gene>
<sequence>MKTKEELIQARKDALDKMIAISTGENFAQANYDAAKKEVDSLTAQIETLDIQAKLRNQVDDVLPSASIDKDKEFERNAFWNMAKGKNLSIDEMKALSTTEGAKGGYLVPETFATTIILKSAEKSYIRNIANVSTSSHTENIPVEGDDGENGWIDEEGVYPESDPTLGQIQLAAWKTGRIVKVTDEALDDTVPAIENYIAMKFVKSTVKSEEKAFVDGDGVKKPTGFLLTAQIGKVAASSVAITSDDLLDLMGSLDPDYEQNAVLMMNKNTKNLLRKLKDSTGQYLWVPGFNGDPDTFDKKTIVINKFMPDVATGKKPIAYGDFSYYYIKDRKVMTLKRLDELYSTTGHVGFRIDKRVDGKLALPEAIKTLRMA</sequence>
<dbReference type="Pfam" id="PF05065">
    <property type="entry name" value="Phage_capsid"/>
    <property type="match status" value="1"/>
</dbReference>